<dbReference type="PANTHER" id="PTHR12526">
    <property type="entry name" value="GLYCOSYLTRANSFERASE"/>
    <property type="match status" value="1"/>
</dbReference>
<gene>
    <name evidence="2" type="ORF">GQF01_14255</name>
</gene>
<sequence length="396" mass="44739">MKYTNSNRNIVFLSTSLPRECGIATFTQDLLDELQHIKGFNKPSIIAINNKETYNYEDQVIREIDQHKLSDYIETADYLNTSDVDLLVIQHEFGIYGGVSGEYLIPFVERLAIPFVVIFHTVLTTPSTKQRHIMNRVAELSVKAVTMAQSTVTDLTSIYGVDAAKISFIHHGVPHVQTGSRSELKEQYGFADRKILSTFGFLSPGKGIEYSIEAMRGVVEQHPDSLYMVWGKTHPVVKQETGEVYRQKLMDLVDEFDLTRNVRFVDKLLTQDEVIQSLVMSDIYLTPYLGKDQAVSGTLAYGVGYGRVIVSTPYRYAEEMLANGRGLLANFRDSVSLEACILLLLNNPARITEMENRTLELGKTMLWNEIAKTYADIFQEIIQDSESTTIKHLGVI</sequence>
<dbReference type="AlphaFoldDB" id="A0A6L8UZB0"/>
<dbReference type="Proteomes" id="UP000481087">
    <property type="component" value="Unassembled WGS sequence"/>
</dbReference>
<evidence type="ECO:0000313" key="3">
    <source>
        <dbReference type="Proteomes" id="UP000481087"/>
    </source>
</evidence>
<reference evidence="2 3" key="1">
    <citation type="submission" date="2019-12" db="EMBL/GenBank/DDBJ databases">
        <title>Paenibacillus sp. nov. sp. isolated from soil.</title>
        <authorList>
            <person name="Kim J."/>
            <person name="Jeong S.E."/>
            <person name="Jung H.S."/>
            <person name="Jeon C.O."/>
        </authorList>
    </citation>
    <scope>NUCLEOTIDE SEQUENCE [LARGE SCALE GENOMIC DNA]</scope>
    <source>
        <strain evidence="2 3">5J-6</strain>
    </source>
</reference>
<keyword evidence="3" id="KW-1185">Reference proteome</keyword>
<dbReference type="GO" id="GO:0016757">
    <property type="term" value="F:glycosyltransferase activity"/>
    <property type="evidence" value="ECO:0007669"/>
    <property type="project" value="InterPro"/>
</dbReference>
<dbReference type="PANTHER" id="PTHR12526:SF572">
    <property type="entry name" value="BLL5144 PROTEIN"/>
    <property type="match status" value="1"/>
</dbReference>
<proteinExistence type="predicted"/>
<dbReference type="InterPro" id="IPR001296">
    <property type="entry name" value="Glyco_trans_1"/>
</dbReference>
<evidence type="ECO:0000313" key="2">
    <source>
        <dbReference type="EMBL" id="MZQ83274.1"/>
    </source>
</evidence>
<comment type="caution">
    <text evidence="2">The sequence shown here is derived from an EMBL/GenBank/DDBJ whole genome shotgun (WGS) entry which is preliminary data.</text>
</comment>
<dbReference type="RefSeq" id="WP_161407495.1">
    <property type="nucleotide sequence ID" value="NZ_WTUZ01000017.1"/>
</dbReference>
<evidence type="ECO:0000259" key="1">
    <source>
        <dbReference type="Pfam" id="PF00534"/>
    </source>
</evidence>
<protein>
    <submittedName>
        <fullName evidence="2">Glycosyltransferase</fullName>
    </submittedName>
</protein>
<dbReference type="CDD" id="cd03822">
    <property type="entry name" value="GT4_mannosyltransferase-like"/>
    <property type="match status" value="1"/>
</dbReference>
<dbReference type="SUPFAM" id="SSF53756">
    <property type="entry name" value="UDP-Glycosyltransferase/glycogen phosphorylase"/>
    <property type="match status" value="1"/>
</dbReference>
<keyword evidence="2" id="KW-0808">Transferase</keyword>
<dbReference type="EMBL" id="WTUZ01000017">
    <property type="protein sequence ID" value="MZQ83274.1"/>
    <property type="molecule type" value="Genomic_DNA"/>
</dbReference>
<organism evidence="2 3">
    <name type="scientific">Paenibacillus silvestris</name>
    <dbReference type="NCBI Taxonomy" id="2606219"/>
    <lineage>
        <taxon>Bacteria</taxon>
        <taxon>Bacillati</taxon>
        <taxon>Bacillota</taxon>
        <taxon>Bacilli</taxon>
        <taxon>Bacillales</taxon>
        <taxon>Paenibacillaceae</taxon>
        <taxon>Paenibacillus</taxon>
    </lineage>
</organism>
<name>A0A6L8UZB0_9BACL</name>
<feature type="domain" description="Glycosyl transferase family 1" evidence="1">
    <location>
        <begin position="181"/>
        <end position="354"/>
    </location>
</feature>
<dbReference type="Gene3D" id="3.40.50.2000">
    <property type="entry name" value="Glycogen Phosphorylase B"/>
    <property type="match status" value="2"/>
</dbReference>
<dbReference type="Pfam" id="PF00534">
    <property type="entry name" value="Glycos_transf_1"/>
    <property type="match status" value="1"/>
</dbReference>
<accession>A0A6L8UZB0</accession>